<proteinExistence type="predicted"/>
<organism evidence="1 2">
    <name type="scientific">Faecalicatena contorta</name>
    <dbReference type="NCBI Taxonomy" id="39482"/>
    <lineage>
        <taxon>Bacteria</taxon>
        <taxon>Bacillati</taxon>
        <taxon>Bacillota</taxon>
        <taxon>Clostridia</taxon>
        <taxon>Lachnospirales</taxon>
        <taxon>Lachnospiraceae</taxon>
        <taxon>Faecalicatena</taxon>
    </lineage>
</organism>
<dbReference type="PIRSF" id="PIRSF033563">
    <property type="entry name" value="UCP033563"/>
    <property type="match status" value="1"/>
</dbReference>
<dbReference type="Proteomes" id="UP000254051">
    <property type="component" value="Unassembled WGS sequence"/>
</dbReference>
<dbReference type="Pfam" id="PF06245">
    <property type="entry name" value="DUF1015"/>
    <property type="match status" value="1"/>
</dbReference>
<dbReference type="InterPro" id="IPR008323">
    <property type="entry name" value="UCP033563"/>
</dbReference>
<accession>A0A315ZZ56</accession>
<protein>
    <submittedName>
        <fullName evidence="1">Uncharacterized conserved protein, DUF1015 family</fullName>
    </submittedName>
</protein>
<dbReference type="OrthoDB" id="9781616at2"/>
<evidence type="ECO:0000313" key="1">
    <source>
        <dbReference type="EMBL" id="SUQ14021.1"/>
    </source>
</evidence>
<gene>
    <name evidence="1" type="ORF">SAMN05216529_104338</name>
</gene>
<evidence type="ECO:0000313" key="2">
    <source>
        <dbReference type="Proteomes" id="UP000254051"/>
    </source>
</evidence>
<sequence>MSSIRPFQSVRPAKELVASIAALPYDVYNRKEAKDIVEKNPLSFLKIDRAETQFSPDMDMYSQPVYDKARDTLNEMIDNGSFVKDEAPGYYIYALTMNGHTQTGLVGCASIDDYMENRIKKHENTREDKELDRTRHIDTLSAQTGPIFLAYHENVELNQILNAVKMTDPLYDFTSEDSVRHQVWKISSKEDIEKITHIFEEIDNIYIADGHHRAASAVKTGLKRREEHPDYNGNEEFNYFLSVLFPAEELHIYDYNRVVSDLNGYTFDELLAMIGSGFEITDMGQEVCRPSCKGEIGLYGNGCWYRLKANPFLFSEDPVNSLDVSILQNVVLGPLLGIKDPKTDTRIQFVGGIRGLEALADIVSSSGSGAAFAMYPTSMEELLLVADAGRLMPPKSTWFEPKLRSGLFIHQFEK</sequence>
<keyword evidence="2" id="KW-1185">Reference proteome</keyword>
<dbReference type="RefSeq" id="WP_109710492.1">
    <property type="nucleotide sequence ID" value="NZ_QGDS01000004.1"/>
</dbReference>
<name>A0A315ZZ56_9FIRM</name>
<reference evidence="2" key="1">
    <citation type="submission" date="2017-07" db="EMBL/GenBank/DDBJ databases">
        <authorList>
            <person name="Varghese N."/>
            <person name="Submissions S."/>
        </authorList>
    </citation>
    <scope>NUCLEOTIDE SEQUENCE [LARGE SCALE GENOMIC DNA]</scope>
    <source>
        <strain evidence="2">NLAE-zl-C134</strain>
    </source>
</reference>
<dbReference type="PANTHER" id="PTHR36454">
    <property type="entry name" value="LMO2823 PROTEIN"/>
    <property type="match status" value="1"/>
</dbReference>
<dbReference type="PANTHER" id="PTHR36454:SF1">
    <property type="entry name" value="DUF1015 DOMAIN-CONTAINING PROTEIN"/>
    <property type="match status" value="1"/>
</dbReference>
<dbReference type="AlphaFoldDB" id="A0A315ZZ56"/>
<dbReference type="EMBL" id="UHJJ01000004">
    <property type="protein sequence ID" value="SUQ14021.1"/>
    <property type="molecule type" value="Genomic_DNA"/>
</dbReference>